<evidence type="ECO:0000313" key="2">
    <source>
        <dbReference type="Proteomes" id="UP000248882"/>
    </source>
</evidence>
<dbReference type="EMBL" id="QKZT01000014">
    <property type="protein sequence ID" value="PZX49628.1"/>
    <property type="molecule type" value="Genomic_DNA"/>
</dbReference>
<gene>
    <name evidence="1" type="ORF">LV85_03071</name>
</gene>
<keyword evidence="2" id="KW-1185">Reference proteome</keyword>
<name>A0A2W7QMD4_9BACT</name>
<dbReference type="InterPro" id="IPR002591">
    <property type="entry name" value="Phosphodiest/P_Trfase"/>
</dbReference>
<dbReference type="Pfam" id="PF01663">
    <property type="entry name" value="Phosphodiest"/>
    <property type="match status" value="1"/>
</dbReference>
<protein>
    <submittedName>
        <fullName evidence="1">Type I phosphodiesterase/nucleotide pyrophosphatase</fullName>
    </submittedName>
</protein>
<dbReference type="PANTHER" id="PTHR10151">
    <property type="entry name" value="ECTONUCLEOTIDE PYROPHOSPHATASE/PHOSPHODIESTERASE"/>
    <property type="match status" value="1"/>
</dbReference>
<dbReference type="InterPro" id="IPR021133">
    <property type="entry name" value="HEAT_type_2"/>
</dbReference>
<dbReference type="SUPFAM" id="SSF53649">
    <property type="entry name" value="Alkaline phosphatase-like"/>
    <property type="match status" value="1"/>
</dbReference>
<proteinExistence type="predicted"/>
<dbReference type="PANTHER" id="PTHR10151:SF120">
    <property type="entry name" value="BIS(5'-ADENOSYL)-TRIPHOSPHATASE"/>
    <property type="match status" value="1"/>
</dbReference>
<dbReference type="GO" id="GO:0016787">
    <property type="term" value="F:hydrolase activity"/>
    <property type="evidence" value="ECO:0007669"/>
    <property type="project" value="UniProtKB-ARBA"/>
</dbReference>
<organism evidence="1 2">
    <name type="scientific">Algoriphagus chordae</name>
    <dbReference type="NCBI Taxonomy" id="237019"/>
    <lineage>
        <taxon>Bacteria</taxon>
        <taxon>Pseudomonadati</taxon>
        <taxon>Bacteroidota</taxon>
        <taxon>Cytophagia</taxon>
        <taxon>Cytophagales</taxon>
        <taxon>Cyclobacteriaceae</taxon>
        <taxon>Algoriphagus</taxon>
    </lineage>
</organism>
<dbReference type="Proteomes" id="UP000248882">
    <property type="component" value="Unassembled WGS sequence"/>
</dbReference>
<dbReference type="InterPro" id="IPR017850">
    <property type="entry name" value="Alkaline_phosphatase_core_sf"/>
</dbReference>
<dbReference type="CDD" id="cd00016">
    <property type="entry name" value="ALP_like"/>
    <property type="match status" value="1"/>
</dbReference>
<reference evidence="1 2" key="1">
    <citation type="submission" date="2018-06" db="EMBL/GenBank/DDBJ databases">
        <title>Genomic Encyclopedia of Archaeal and Bacterial Type Strains, Phase II (KMG-II): from individual species to whole genera.</title>
        <authorList>
            <person name="Goeker M."/>
        </authorList>
    </citation>
    <scope>NUCLEOTIDE SEQUENCE [LARGE SCALE GENOMIC DNA]</scope>
    <source>
        <strain evidence="1 2">DSM 19830</strain>
    </source>
</reference>
<dbReference type="AlphaFoldDB" id="A0A2W7QMD4"/>
<dbReference type="Gene3D" id="3.40.720.10">
    <property type="entry name" value="Alkaline Phosphatase, subunit A"/>
    <property type="match status" value="2"/>
</dbReference>
<accession>A0A2W7QMD4</accession>
<comment type="caution">
    <text evidence="1">The sequence shown here is derived from an EMBL/GenBank/DDBJ whole genome shotgun (WGS) entry which is preliminary data.</text>
</comment>
<sequence length="281" mass="30704">MNGVAQVKKAKHVILIGFDGLGSYAIPKANMPNLKKLMESGSHSLEARAVLPSSSAVNWASMLMGAGPTVHGFTEWGSKTPEIPPYEVTKYGIFPSIFSLIRDQKPSVKTAAIYNWDGIGYLIEKDAIDVVYHGETQELCLDKTIETILEGETTFMFLHLDEPDGVGHNIGHDTPEYYKELENVDAKIGQLVAAVKESGLADETIIMISSDHGGIEKGHGGKSLEELYIPWLISGPGVKENHKITDLIMTYDTGATIAWILGLKMPQSWRGKPVGDSFKSF</sequence>
<evidence type="ECO:0000313" key="1">
    <source>
        <dbReference type="EMBL" id="PZX49628.1"/>
    </source>
</evidence>
<dbReference type="PROSITE" id="PS50077">
    <property type="entry name" value="HEAT_REPEAT"/>
    <property type="match status" value="1"/>
</dbReference>